<sequence>MTWAAILLQWKLIEPDLHQFYGIDVRDGTMRSRSWRWLKLRIEGLFGVEHSRLRLHFYPPKKSRKG</sequence>
<reference evidence="1 2" key="1">
    <citation type="submission" date="2019-07" db="EMBL/GenBank/DDBJ databases">
        <title>Draft genome sequence of Brevibacterium aurantiacum XU54 isolated from Xinjiang China.</title>
        <authorList>
            <person name="Xu X."/>
        </authorList>
    </citation>
    <scope>NUCLEOTIDE SEQUENCE [LARGE SCALE GENOMIC DNA]</scope>
    <source>
        <strain evidence="1 2">XU54</strain>
    </source>
</reference>
<accession>A0A556C3F4</accession>
<dbReference type="OrthoDB" id="5150005at2"/>
<dbReference type="Proteomes" id="UP000316406">
    <property type="component" value="Unassembled WGS sequence"/>
</dbReference>
<comment type="caution">
    <text evidence="1">The sequence shown here is derived from an EMBL/GenBank/DDBJ whole genome shotgun (WGS) entry which is preliminary data.</text>
</comment>
<proteinExistence type="predicted"/>
<protein>
    <submittedName>
        <fullName evidence="1">Uncharacterized protein</fullName>
    </submittedName>
</protein>
<evidence type="ECO:0000313" key="1">
    <source>
        <dbReference type="EMBL" id="TSI11973.1"/>
    </source>
</evidence>
<dbReference type="EMBL" id="VLTK01000023">
    <property type="protein sequence ID" value="TSI11973.1"/>
    <property type="molecule type" value="Genomic_DNA"/>
</dbReference>
<organism evidence="1 2">
    <name type="scientific">Brevibacterium aurantiacum</name>
    <dbReference type="NCBI Taxonomy" id="273384"/>
    <lineage>
        <taxon>Bacteria</taxon>
        <taxon>Bacillati</taxon>
        <taxon>Actinomycetota</taxon>
        <taxon>Actinomycetes</taxon>
        <taxon>Micrococcales</taxon>
        <taxon>Brevibacteriaceae</taxon>
        <taxon>Brevibacterium</taxon>
    </lineage>
</organism>
<gene>
    <name evidence="1" type="ORF">FO013_21255</name>
</gene>
<dbReference type="AlphaFoldDB" id="A0A556C3F4"/>
<keyword evidence="2" id="KW-1185">Reference proteome</keyword>
<evidence type="ECO:0000313" key="2">
    <source>
        <dbReference type="Proteomes" id="UP000316406"/>
    </source>
</evidence>
<name>A0A556C3F4_BREAU</name>